<evidence type="ECO:0008006" key="3">
    <source>
        <dbReference type="Google" id="ProtNLM"/>
    </source>
</evidence>
<sequence>MYKKVVNTFFNELKNDKLIKLPENFYDDVRSYIKNKEYGSEREYRRLLYYIRELRKLRLYKAFYGDRENLLEEEREILRVIEDVEGISSLREEERVEVPKPINTQRPIDIVRVLTNFPEFTDGERVYNLEKNDIISLDRRIAKILEKHKIVKRIKGEFYEDEKEDKEVLPLL</sequence>
<dbReference type="EMBL" id="DQVW01000107">
    <property type="protein sequence ID" value="HIQ32905.1"/>
    <property type="molecule type" value="Genomic_DNA"/>
</dbReference>
<organism evidence="1 2">
    <name type="scientific">Methanothermococcus okinawensis</name>
    <dbReference type="NCBI Taxonomy" id="155863"/>
    <lineage>
        <taxon>Archaea</taxon>
        <taxon>Methanobacteriati</taxon>
        <taxon>Methanobacteriota</taxon>
        <taxon>Methanomada group</taxon>
        <taxon>Methanococci</taxon>
        <taxon>Methanococcales</taxon>
        <taxon>Methanococcaceae</taxon>
        <taxon>Methanothermococcus</taxon>
    </lineage>
</organism>
<accession>A0A832ZZY7</accession>
<gene>
    <name evidence="1" type="ORF">EYH55_05455</name>
</gene>
<protein>
    <recommendedName>
        <fullName evidence="3">GINS subunit domain-containing protein</fullName>
    </recommendedName>
</protein>
<reference evidence="1" key="1">
    <citation type="journal article" date="2020" name="ISME J.">
        <title>Gammaproteobacteria mediating utilization of methyl-, sulfur- and petroleum organic compounds in deep ocean hydrothermal plumes.</title>
        <authorList>
            <person name="Zhou Z."/>
            <person name="Liu Y."/>
            <person name="Pan J."/>
            <person name="Cron B.R."/>
            <person name="Toner B.M."/>
            <person name="Anantharaman K."/>
            <person name="Breier J.A."/>
            <person name="Dick G.J."/>
            <person name="Li M."/>
        </authorList>
    </citation>
    <scope>NUCLEOTIDE SEQUENCE</scope>
    <source>
        <strain evidence="1">SZUA-1534</strain>
    </source>
</reference>
<dbReference type="Proteomes" id="UP000623215">
    <property type="component" value="Unassembled WGS sequence"/>
</dbReference>
<proteinExistence type="predicted"/>
<evidence type="ECO:0000313" key="1">
    <source>
        <dbReference type="EMBL" id="HIQ32905.1"/>
    </source>
</evidence>
<dbReference type="Gene3D" id="3.40.5.50">
    <property type="match status" value="1"/>
</dbReference>
<comment type="caution">
    <text evidence="1">The sequence shown here is derived from an EMBL/GenBank/DDBJ whole genome shotgun (WGS) entry which is preliminary data.</text>
</comment>
<name>A0A832ZZY7_9EURY</name>
<dbReference type="AlphaFoldDB" id="A0A832ZZY7"/>
<evidence type="ECO:0000313" key="2">
    <source>
        <dbReference type="Proteomes" id="UP000623215"/>
    </source>
</evidence>